<name>A0A212J8Q0_9BACT</name>
<evidence type="ECO:0000313" key="1">
    <source>
        <dbReference type="EMBL" id="SBV95834.1"/>
    </source>
</evidence>
<gene>
    <name evidence="1" type="ORF">KL86DYS2_10982</name>
</gene>
<accession>A0A212J8Q0</accession>
<dbReference type="RefSeq" id="WP_296947700.1">
    <property type="nucleotide sequence ID" value="NZ_LT599021.1"/>
</dbReference>
<sequence length="349" mass="41372">MEKANDISILIALLPQYRLINSLYEQVADSLMLSFEWQCHITDFYNTFKDTQAFEKAVLNLLLATDKEKSVTVVNNLRIEINKNLNIYIAHKEPFDKINTLEVCSSRYEPLYLEIEGQLKDTNKFWQELTQIRNSLESASWKNDNAAIQRLTKEEERVENLYRREQEKLNRFYQLQKESDEDAFQYIKNVFSEISKLSSSFSSLLDNYFPVEKEKEEDATFTSELEPIPTESESTTEQDIHPAIEPDMIFMTNMYNKFLLLEKKLITDKYLEENLNWTSVHDNGKPDIKRLVTFLVGLLDNKYFMTGRDPKIKTFFENRYYITIGQNFEPKRREPLLDDYPVVFCDYPF</sequence>
<protein>
    <submittedName>
        <fullName evidence="1">Uncharacterized protein</fullName>
    </submittedName>
</protein>
<proteinExistence type="predicted"/>
<organism evidence="1">
    <name type="scientific">uncultured Dysgonomonas sp</name>
    <dbReference type="NCBI Taxonomy" id="206096"/>
    <lineage>
        <taxon>Bacteria</taxon>
        <taxon>Pseudomonadati</taxon>
        <taxon>Bacteroidota</taxon>
        <taxon>Bacteroidia</taxon>
        <taxon>Bacteroidales</taxon>
        <taxon>Dysgonomonadaceae</taxon>
        <taxon>Dysgonomonas</taxon>
        <taxon>environmental samples</taxon>
    </lineage>
</organism>
<dbReference type="EMBL" id="FLUL01000001">
    <property type="protein sequence ID" value="SBV95834.1"/>
    <property type="molecule type" value="Genomic_DNA"/>
</dbReference>
<dbReference type="AlphaFoldDB" id="A0A212J8Q0"/>
<reference evidence="1" key="1">
    <citation type="submission" date="2016-04" db="EMBL/GenBank/DDBJ databases">
        <authorList>
            <person name="Evans L.H."/>
            <person name="Alamgir A."/>
            <person name="Owens N."/>
            <person name="Weber N.D."/>
            <person name="Virtaneva K."/>
            <person name="Barbian K."/>
            <person name="Babar A."/>
            <person name="Rosenke K."/>
        </authorList>
    </citation>
    <scope>NUCLEOTIDE SEQUENCE</scope>
    <source>
        <strain evidence="1">86-2</strain>
    </source>
</reference>